<evidence type="ECO:0000313" key="3">
    <source>
        <dbReference type="Proteomes" id="UP000005273"/>
    </source>
</evidence>
<dbReference type="GO" id="GO:0022857">
    <property type="term" value="F:transmembrane transporter activity"/>
    <property type="evidence" value="ECO:0007669"/>
    <property type="project" value="InterPro"/>
</dbReference>
<proteinExistence type="predicted"/>
<protein>
    <submittedName>
        <fullName evidence="2">Putative glycine betaine/carnitine/choline-binding protein</fullName>
    </submittedName>
</protein>
<dbReference type="EMBL" id="ACJX03000001">
    <property type="protein sequence ID" value="KRT35512.1"/>
    <property type="molecule type" value="Genomic_DNA"/>
</dbReference>
<dbReference type="Pfam" id="PF04069">
    <property type="entry name" value="OpuAC"/>
    <property type="match status" value="1"/>
</dbReference>
<dbReference type="Gene3D" id="3.40.190.10">
    <property type="entry name" value="Periplasmic binding protein-like II"/>
    <property type="match status" value="1"/>
</dbReference>
<dbReference type="AlphaFoldDB" id="A0A0T5XAW3"/>
<evidence type="ECO:0000259" key="1">
    <source>
        <dbReference type="Pfam" id="PF04069"/>
    </source>
</evidence>
<organism evidence="2 3">
    <name type="scientific">Acetomicrobium hydrogeniformans ATCC BAA-1850</name>
    <dbReference type="NCBI Taxonomy" id="592015"/>
    <lineage>
        <taxon>Bacteria</taxon>
        <taxon>Thermotogati</taxon>
        <taxon>Synergistota</taxon>
        <taxon>Synergistia</taxon>
        <taxon>Synergistales</taxon>
        <taxon>Acetomicrobiaceae</taxon>
        <taxon>Acetomicrobium</taxon>
    </lineage>
</organism>
<accession>A0A0T5XAW3</accession>
<dbReference type="SUPFAM" id="SSF53850">
    <property type="entry name" value="Periplasmic binding protein-like II"/>
    <property type="match status" value="1"/>
</dbReference>
<dbReference type="Proteomes" id="UP000005273">
    <property type="component" value="Unassembled WGS sequence"/>
</dbReference>
<comment type="caution">
    <text evidence="2">The sequence shown here is derived from an EMBL/GenBank/DDBJ whole genome shotgun (WGS) entry which is preliminary data.</text>
</comment>
<dbReference type="InterPro" id="IPR007210">
    <property type="entry name" value="ABC_Gly_betaine_transp_sub-bd"/>
</dbReference>
<sequence length="307" mass="34407">MHMRKLSLAIFVVLFAISQVFCFSSTSYGAGESAGKVVVGSKNFTEQMVVGHMVAELIEAHTDLKVERKLHLGGTNVCFEALKRGSASNGIDIYVEYTGTGLVNILQMESKTDPQEVYEIVKKEFEDRWNLIWLKPWGFNNTYTLAVKEEFAKENGIETFSDLGKLADRLVFGCTMEFAERSDGYPGFKKAYGYSFKEVKAMDPGLMYSAIDNDLVQVISAFATDGLLVAHKLKILKDDKNFFPPYFAAPLVNGEVLKRYPQIGDVLNRLANSITDEDMQQLNYMVDGEGRDAAEVARSFLKERGYI</sequence>
<dbReference type="GO" id="GO:0043190">
    <property type="term" value="C:ATP-binding cassette (ABC) transporter complex"/>
    <property type="evidence" value="ECO:0007669"/>
    <property type="project" value="InterPro"/>
</dbReference>
<dbReference type="CDD" id="cd13528">
    <property type="entry name" value="PBP2_osmoprotectants"/>
    <property type="match status" value="1"/>
</dbReference>
<feature type="domain" description="ABC-type glycine betaine transport system substrate-binding" evidence="1">
    <location>
        <begin position="36"/>
        <end position="303"/>
    </location>
</feature>
<gene>
    <name evidence="2" type="ORF">HMPREF1705_02743</name>
</gene>
<reference evidence="3" key="1">
    <citation type="submission" date="2012-09" db="EMBL/GenBank/DDBJ databases">
        <authorList>
            <person name="Weinstock G."/>
            <person name="Sodergren E."/>
            <person name="Clifton S."/>
            <person name="Fulton L."/>
            <person name="Fulton B."/>
            <person name="Courtney L."/>
            <person name="Fronick C."/>
            <person name="Harrison M."/>
            <person name="Strong C."/>
            <person name="Farmer C."/>
            <person name="Delehaunty K."/>
            <person name="Markovic C."/>
            <person name="Hall O."/>
            <person name="Minx P."/>
            <person name="Tomlinson C."/>
            <person name="Mitreva M."/>
            <person name="Nelson J."/>
            <person name="Hou S."/>
            <person name="Wollam A."/>
            <person name="Pepin K.H."/>
            <person name="Johnson M."/>
            <person name="Bhonagiri V."/>
            <person name="Nash W.E."/>
            <person name="Suruliraj S."/>
            <person name="Warren W."/>
            <person name="Chinwalla A."/>
            <person name="Mardis E.R."/>
            <person name="Wilson R.K."/>
        </authorList>
    </citation>
    <scope>NUCLEOTIDE SEQUENCE [LARGE SCALE GENOMIC DNA]</scope>
    <source>
        <strain evidence="3">OS1</strain>
    </source>
</reference>
<keyword evidence="3" id="KW-1185">Reference proteome</keyword>
<dbReference type="Gene3D" id="3.40.190.120">
    <property type="entry name" value="Osmoprotection protein (prox), domain 2"/>
    <property type="match status" value="1"/>
</dbReference>
<evidence type="ECO:0000313" key="2">
    <source>
        <dbReference type="EMBL" id="KRT35512.1"/>
    </source>
</evidence>
<dbReference type="STRING" id="592015.HMPREF1705_02743"/>
<name>A0A0T5XAW3_9BACT</name>
<dbReference type="eggNOG" id="COG1732">
    <property type="taxonomic scope" value="Bacteria"/>
</dbReference>
<dbReference type="OrthoDB" id="9801163at2"/>